<feature type="transmembrane region" description="Helical" evidence="9">
    <location>
        <begin position="411"/>
        <end position="434"/>
    </location>
</feature>
<dbReference type="PRINTS" id="PR01434">
    <property type="entry name" value="NADHDHGNASE5"/>
</dbReference>
<dbReference type="GO" id="GO:0008137">
    <property type="term" value="F:NADH dehydrogenase (ubiquinone) activity"/>
    <property type="evidence" value="ECO:0007669"/>
    <property type="project" value="UniProtKB-EC"/>
</dbReference>
<evidence type="ECO:0000259" key="10">
    <source>
        <dbReference type="Pfam" id="PF00361"/>
    </source>
</evidence>
<dbReference type="InterPro" id="IPR003945">
    <property type="entry name" value="NU5C-like"/>
</dbReference>
<feature type="domain" description="NADH:quinone oxidoreductase/Mrp antiporter transmembrane" evidence="10">
    <location>
        <begin position="109"/>
        <end position="376"/>
    </location>
</feature>
<feature type="transmembrane region" description="Helical" evidence="9">
    <location>
        <begin position="374"/>
        <end position="391"/>
    </location>
</feature>
<evidence type="ECO:0000256" key="3">
    <source>
        <dbReference type="ARBA" id="ARBA00012944"/>
    </source>
</evidence>
<dbReference type="GO" id="GO:0042773">
    <property type="term" value="P:ATP synthesis coupled electron transport"/>
    <property type="evidence" value="ECO:0007669"/>
    <property type="project" value="InterPro"/>
</dbReference>
<reference evidence="11" key="1">
    <citation type="journal article" date="2018" name="Genomics">
        <title>The complete mitochondrial genome of Sarcoptes scabiei var. nyctereutis from the Japanese raccoon dog: prediction and detection of two transfer RNAs (tRNA-A and tRNA-Y).</title>
        <authorList>
            <person name="Ueda T."/>
            <person name="Tarui H."/>
            <person name="Kido N."/>
            <person name="Imaizumi K."/>
            <person name="Hikosaka K."/>
            <person name="Abe T."/>
            <person name="Minegishi D."/>
            <person name="Tada Y."/>
            <person name="Nakagawa M."/>
            <person name="Tanaka S."/>
            <person name="Omiya T."/>
            <person name="Morikaku K."/>
            <person name="Kawahara M."/>
            <person name="Kikuchi T."/>
            <person name="Akuta T."/>
            <person name="Ono Y."/>
        </authorList>
    </citation>
    <scope>NUCLEOTIDE SEQUENCE</scope>
</reference>
<organism evidence="11">
    <name type="scientific">Sarcoptes scabiei</name>
    <name type="common">Itch mite</name>
    <name type="synonym">Acarus scabiei</name>
    <dbReference type="NCBI Taxonomy" id="52283"/>
    <lineage>
        <taxon>Eukaryota</taxon>
        <taxon>Metazoa</taxon>
        <taxon>Ecdysozoa</taxon>
        <taxon>Arthropoda</taxon>
        <taxon>Chelicerata</taxon>
        <taxon>Arachnida</taxon>
        <taxon>Acari</taxon>
        <taxon>Acariformes</taxon>
        <taxon>Sarcoptiformes</taxon>
        <taxon>Astigmata</taxon>
        <taxon>Psoroptidia</taxon>
        <taxon>Sarcoptoidea</taxon>
        <taxon>Sarcoptidae</taxon>
        <taxon>Sarcoptinae</taxon>
        <taxon>Sarcoptes</taxon>
    </lineage>
</organism>
<dbReference type="Pfam" id="PF00361">
    <property type="entry name" value="Proton_antipo_M"/>
    <property type="match status" value="1"/>
</dbReference>
<dbReference type="GO" id="GO:0015990">
    <property type="term" value="P:electron transport coupled proton transport"/>
    <property type="evidence" value="ECO:0007669"/>
    <property type="project" value="TreeGrafter"/>
</dbReference>
<feature type="transmembrane region" description="Helical" evidence="9">
    <location>
        <begin position="526"/>
        <end position="543"/>
    </location>
</feature>
<evidence type="ECO:0000256" key="8">
    <source>
        <dbReference type="ARBA" id="ARBA00049551"/>
    </source>
</evidence>
<dbReference type="AlphaFoldDB" id="A0A347ZN80"/>
<accession>A0A347ZN80</accession>
<evidence type="ECO:0000256" key="6">
    <source>
        <dbReference type="ARBA" id="ARBA00023136"/>
    </source>
</evidence>
<dbReference type="GO" id="GO:0016020">
    <property type="term" value="C:membrane"/>
    <property type="evidence" value="ECO:0007669"/>
    <property type="project" value="UniProtKB-SubCell"/>
</dbReference>
<keyword evidence="6 9" id="KW-0472">Membrane</keyword>
<evidence type="ECO:0000256" key="9">
    <source>
        <dbReference type="SAM" id="Phobius"/>
    </source>
</evidence>
<gene>
    <name evidence="11" type="primary">nad5</name>
</gene>
<feature type="transmembrane region" description="Helical" evidence="9">
    <location>
        <begin position="180"/>
        <end position="201"/>
    </location>
</feature>
<keyword evidence="4 9" id="KW-0812">Transmembrane</keyword>
<comment type="catalytic activity">
    <reaction evidence="8">
        <text>a ubiquinone + NADH + 5 H(+)(in) = a ubiquinol + NAD(+) + 4 H(+)(out)</text>
        <dbReference type="Rhea" id="RHEA:29091"/>
        <dbReference type="Rhea" id="RHEA-COMP:9565"/>
        <dbReference type="Rhea" id="RHEA-COMP:9566"/>
        <dbReference type="ChEBI" id="CHEBI:15378"/>
        <dbReference type="ChEBI" id="CHEBI:16389"/>
        <dbReference type="ChEBI" id="CHEBI:17976"/>
        <dbReference type="ChEBI" id="CHEBI:57540"/>
        <dbReference type="ChEBI" id="CHEBI:57945"/>
        <dbReference type="EC" id="7.1.1.2"/>
    </reaction>
</comment>
<feature type="transmembrane region" description="Helical" evidence="9">
    <location>
        <begin position="273"/>
        <end position="294"/>
    </location>
</feature>
<evidence type="ECO:0000256" key="5">
    <source>
        <dbReference type="ARBA" id="ARBA00022989"/>
    </source>
</evidence>
<keyword evidence="11" id="KW-0496">Mitochondrion</keyword>
<evidence type="ECO:0000256" key="1">
    <source>
        <dbReference type="ARBA" id="ARBA00003257"/>
    </source>
</evidence>
<geneLocation type="mitochondrion" evidence="11"/>
<dbReference type="PANTHER" id="PTHR42829:SF2">
    <property type="entry name" value="NADH-UBIQUINONE OXIDOREDUCTASE CHAIN 5"/>
    <property type="match status" value="1"/>
</dbReference>
<dbReference type="EMBL" id="AP017940">
    <property type="protein sequence ID" value="BBB46761.1"/>
    <property type="molecule type" value="Genomic_DNA"/>
</dbReference>
<dbReference type="VEuPathDB" id="VectorBase:SSCA000024"/>
<sequence length="544" mass="63805">MNNIMFSSLFSILMLLLSMMSLYSSLFFITYGSMTVELFFPMISNNFSMMFMLDCVSMMFFFLVSTISSMIFLYSKFYMNMYKKEKYNEKTLMLTMLMFVLSMMILIFSYSWFMVMLGWDGLGMVSFLLVKFFNDKKTLDASMLTVLSNRIGDCLFIISFMMFFHNNEYSMMSLQKENSIIMLMFLTLGCFTKSAQMPFSAWLPAAMAAPTPVSSLVHSSTLVTAGVYLMIRFNFLLVNLSNLILTVSLTTMMLSGFYAVMEKDFKKIVAMSTLSQMSFMMFSIFSTTWILSFLHMSFHAIFKSMLFMTTGMLMTFVMGNQNSKYFSNFSMSFMSKMIFMSACLSLMGFPFSLGFYSKDMILMMNTEFMEMKKIIFNLSCMLTVWYSLRIMKLGFLNFTKNYSTKNSKEEGYFFIPSYMIFIISIFVGNIYMYMFLPPTNLFSLVEIQSGLIIILGGFLLFTLKKNMKKYFYLNMTMMSFMNFLLKKMNNKISKMNFDVMENTIKEELTMLPFFMMMKMKIMMKKMNMNLFLSFLLMLILYSWM</sequence>
<evidence type="ECO:0000256" key="2">
    <source>
        <dbReference type="ARBA" id="ARBA00004141"/>
    </source>
</evidence>
<feature type="transmembrane region" description="Helical" evidence="9">
    <location>
        <begin position="213"/>
        <end position="231"/>
    </location>
</feature>
<feature type="transmembrane region" description="Helical" evidence="9">
    <location>
        <begin position="331"/>
        <end position="353"/>
    </location>
</feature>
<protein>
    <recommendedName>
        <fullName evidence="3">NADH:ubiquinone reductase (H(+)-translocating)</fullName>
        <ecNumber evidence="3">7.1.1.2</ecNumber>
    </recommendedName>
    <alternativeName>
        <fullName evidence="7">NADH dehydrogenase subunit 5</fullName>
    </alternativeName>
</protein>
<evidence type="ECO:0000313" key="11">
    <source>
        <dbReference type="EMBL" id="BBB46761.1"/>
    </source>
</evidence>
<dbReference type="PANTHER" id="PTHR42829">
    <property type="entry name" value="NADH-UBIQUINONE OXIDOREDUCTASE CHAIN 5"/>
    <property type="match status" value="1"/>
</dbReference>
<feature type="transmembrane region" description="Helical" evidence="9">
    <location>
        <begin position="51"/>
        <end position="74"/>
    </location>
</feature>
<feature type="transmembrane region" description="Helical" evidence="9">
    <location>
        <begin position="12"/>
        <end position="31"/>
    </location>
</feature>
<name>A0A347ZN80_SARSC</name>
<keyword evidence="5 9" id="KW-1133">Transmembrane helix</keyword>
<feature type="transmembrane region" description="Helical" evidence="9">
    <location>
        <begin position="441"/>
        <end position="463"/>
    </location>
</feature>
<dbReference type="InterPro" id="IPR001750">
    <property type="entry name" value="ND/Mrp_TM"/>
</dbReference>
<feature type="transmembrane region" description="Helical" evidence="9">
    <location>
        <begin position="243"/>
        <end position="261"/>
    </location>
</feature>
<dbReference type="GO" id="GO:0003954">
    <property type="term" value="F:NADH dehydrogenase activity"/>
    <property type="evidence" value="ECO:0007669"/>
    <property type="project" value="TreeGrafter"/>
</dbReference>
<feature type="transmembrane region" description="Helical" evidence="9">
    <location>
        <begin position="94"/>
        <end position="119"/>
    </location>
</feature>
<evidence type="ECO:0000256" key="4">
    <source>
        <dbReference type="ARBA" id="ARBA00022692"/>
    </source>
</evidence>
<proteinExistence type="predicted"/>
<evidence type="ECO:0000256" key="7">
    <source>
        <dbReference type="ARBA" id="ARBA00031027"/>
    </source>
</evidence>
<comment type="subcellular location">
    <subcellularLocation>
        <location evidence="2">Membrane</location>
        <topology evidence="2">Multi-pass membrane protein</topology>
    </subcellularLocation>
</comment>
<dbReference type="EC" id="7.1.1.2" evidence="3"/>
<comment type="function">
    <text evidence="1">Core subunit of the mitochondrial membrane respiratory chain NADH dehydrogenase (Complex I) that is believed to belong to the minimal assembly required for catalysis. Complex I functions in the transfer of electrons from NADH to the respiratory chain. The immediate electron acceptor for the enzyme is believed to be ubiquinone.</text>
</comment>
<feature type="transmembrane region" description="Helical" evidence="9">
    <location>
        <begin position="139"/>
        <end position="164"/>
    </location>
</feature>